<dbReference type="EMBL" id="SNWR01000002">
    <property type="protein sequence ID" value="TDO32733.1"/>
    <property type="molecule type" value="Genomic_DNA"/>
</dbReference>
<keyword evidence="5" id="KW-1185">Reference proteome</keyword>
<dbReference type="InterPro" id="IPR020084">
    <property type="entry name" value="NUDIX_hydrolase_CS"/>
</dbReference>
<comment type="cofactor">
    <cofactor evidence="1">
        <name>Mg(2+)</name>
        <dbReference type="ChEBI" id="CHEBI:18420"/>
    </cofactor>
</comment>
<dbReference type="InterPro" id="IPR000086">
    <property type="entry name" value="NUDIX_hydrolase_dom"/>
</dbReference>
<dbReference type="Gene3D" id="3.90.79.10">
    <property type="entry name" value="Nucleoside Triphosphate Pyrophosphohydrolase"/>
    <property type="match status" value="1"/>
</dbReference>
<accession>A0A4R6JAK8</accession>
<evidence type="ECO:0000313" key="4">
    <source>
        <dbReference type="EMBL" id="TDO32733.1"/>
    </source>
</evidence>
<evidence type="ECO:0000256" key="2">
    <source>
        <dbReference type="ARBA" id="ARBA00022801"/>
    </source>
</evidence>
<organism evidence="4 5">
    <name type="scientific">Paractinoplanes brasiliensis</name>
    <dbReference type="NCBI Taxonomy" id="52695"/>
    <lineage>
        <taxon>Bacteria</taxon>
        <taxon>Bacillati</taxon>
        <taxon>Actinomycetota</taxon>
        <taxon>Actinomycetes</taxon>
        <taxon>Micromonosporales</taxon>
        <taxon>Micromonosporaceae</taxon>
        <taxon>Paractinoplanes</taxon>
    </lineage>
</organism>
<dbReference type="OrthoDB" id="21342at2"/>
<name>A0A4R6JAK8_9ACTN</name>
<dbReference type="SUPFAM" id="SSF55811">
    <property type="entry name" value="Nudix"/>
    <property type="match status" value="1"/>
</dbReference>
<dbReference type="PROSITE" id="PS51462">
    <property type="entry name" value="NUDIX"/>
    <property type="match status" value="1"/>
</dbReference>
<gene>
    <name evidence="4" type="ORF">C8E87_8205</name>
</gene>
<dbReference type="PANTHER" id="PTHR43046:SF14">
    <property type="entry name" value="MUTT_NUDIX FAMILY PROTEIN"/>
    <property type="match status" value="1"/>
</dbReference>
<dbReference type="RefSeq" id="WP_133878666.1">
    <property type="nucleotide sequence ID" value="NZ_BOMD01000092.1"/>
</dbReference>
<dbReference type="PROSITE" id="PS00893">
    <property type="entry name" value="NUDIX_BOX"/>
    <property type="match status" value="1"/>
</dbReference>
<comment type="caution">
    <text evidence="4">The sequence shown here is derived from an EMBL/GenBank/DDBJ whole genome shotgun (WGS) entry which is preliminary data.</text>
</comment>
<dbReference type="AlphaFoldDB" id="A0A4R6JAK8"/>
<reference evidence="4 5" key="1">
    <citation type="submission" date="2019-03" db="EMBL/GenBank/DDBJ databases">
        <title>Sequencing the genomes of 1000 actinobacteria strains.</title>
        <authorList>
            <person name="Klenk H.-P."/>
        </authorList>
    </citation>
    <scope>NUCLEOTIDE SEQUENCE [LARGE SCALE GENOMIC DNA]</scope>
    <source>
        <strain evidence="4 5">DSM 43805</strain>
    </source>
</reference>
<evidence type="ECO:0000256" key="1">
    <source>
        <dbReference type="ARBA" id="ARBA00001946"/>
    </source>
</evidence>
<dbReference type="Proteomes" id="UP000294901">
    <property type="component" value="Unassembled WGS sequence"/>
</dbReference>
<protein>
    <submittedName>
        <fullName evidence="4">ADP-ribose pyrophosphatase YjhB (NUDIX family)</fullName>
    </submittedName>
</protein>
<dbReference type="Pfam" id="PF00293">
    <property type="entry name" value="NUDIX"/>
    <property type="match status" value="1"/>
</dbReference>
<evidence type="ECO:0000313" key="5">
    <source>
        <dbReference type="Proteomes" id="UP000294901"/>
    </source>
</evidence>
<dbReference type="PANTHER" id="PTHR43046">
    <property type="entry name" value="GDP-MANNOSE MANNOSYL HYDROLASE"/>
    <property type="match status" value="1"/>
</dbReference>
<proteinExistence type="predicted"/>
<dbReference type="GO" id="GO:0016787">
    <property type="term" value="F:hydrolase activity"/>
    <property type="evidence" value="ECO:0007669"/>
    <property type="project" value="UniProtKB-KW"/>
</dbReference>
<keyword evidence="2" id="KW-0378">Hydrolase</keyword>
<dbReference type="InterPro" id="IPR015797">
    <property type="entry name" value="NUDIX_hydrolase-like_dom_sf"/>
</dbReference>
<feature type="domain" description="Nudix hydrolase" evidence="3">
    <location>
        <begin position="6"/>
        <end position="137"/>
    </location>
</feature>
<sequence length="291" mass="32728">MTSNQSFFCGVQCVVYQQPGKASVLLGRRFQTSGHGLWALPGGHVEFNESPIITARRELLEETGLFGVTARLGPTFFTYTTETPYAHVPVVFEDVRGKAHAMRDEHFSEVRFFPLDKLPRRLFEPSRRTLATLGSPLHTALLGQSHASFLKIDMAVVDAEPSGESCTILLFRDVKRTTLVATRVRRQRSGHDVKQAHFSDFDAAVRRLDGLVRRRLEDHYLVTDVSGDLTVDGVHEILPNAGKMRMISDVLIRRLVEDDQFRHAFADQLDRADPPPQPVSVPARQLVLFDV</sequence>
<evidence type="ECO:0000259" key="3">
    <source>
        <dbReference type="PROSITE" id="PS51462"/>
    </source>
</evidence>